<evidence type="ECO:0000313" key="2">
    <source>
        <dbReference type="Proteomes" id="UP000824169"/>
    </source>
</evidence>
<protein>
    <submittedName>
        <fullName evidence="1">Catalase</fullName>
    </submittedName>
</protein>
<accession>A0A9D1P126</accession>
<proteinExistence type="predicted"/>
<sequence>MHIWRHFKTITSHKLLVMRYCFRIGLYRQGLAHDLSKYSWTEFSKGCRYWQGNRSPNNAEREDTGVSLAWLHHKGRNKHHFEYWIDYGIGCDTVIQGVQVPRKYVAEMIMDRISASRVYLGKAYTDRAPYDYYMRGRGHLWFVHEETKAQLEFLLGMLAEKGEKKTLRYIKDIFLKEGK</sequence>
<dbReference type="Pfam" id="PF18907">
    <property type="entry name" value="DUF5662"/>
    <property type="match status" value="1"/>
</dbReference>
<organism evidence="1 2">
    <name type="scientific">Candidatus Scatomonas pullistercoris</name>
    <dbReference type="NCBI Taxonomy" id="2840920"/>
    <lineage>
        <taxon>Bacteria</taxon>
        <taxon>Bacillati</taxon>
        <taxon>Bacillota</taxon>
        <taxon>Clostridia</taxon>
        <taxon>Lachnospirales</taxon>
        <taxon>Lachnospiraceae</taxon>
        <taxon>Lachnospiraceae incertae sedis</taxon>
        <taxon>Candidatus Scatomonas</taxon>
    </lineage>
</organism>
<dbReference type="EMBL" id="DVOO01000003">
    <property type="protein sequence ID" value="HIV24367.1"/>
    <property type="molecule type" value="Genomic_DNA"/>
</dbReference>
<reference evidence="1" key="1">
    <citation type="submission" date="2020-10" db="EMBL/GenBank/DDBJ databases">
        <authorList>
            <person name="Gilroy R."/>
        </authorList>
    </citation>
    <scope>NUCLEOTIDE SEQUENCE</scope>
    <source>
        <strain evidence="1">CHK188-20938</strain>
    </source>
</reference>
<gene>
    <name evidence="1" type="ORF">IAB71_01045</name>
</gene>
<reference evidence="1" key="2">
    <citation type="journal article" date="2021" name="PeerJ">
        <title>Extensive microbial diversity within the chicken gut microbiome revealed by metagenomics and culture.</title>
        <authorList>
            <person name="Gilroy R."/>
            <person name="Ravi A."/>
            <person name="Getino M."/>
            <person name="Pursley I."/>
            <person name="Horton D.L."/>
            <person name="Alikhan N.F."/>
            <person name="Baker D."/>
            <person name="Gharbi K."/>
            <person name="Hall N."/>
            <person name="Watson M."/>
            <person name="Adriaenssens E.M."/>
            <person name="Foster-Nyarko E."/>
            <person name="Jarju S."/>
            <person name="Secka A."/>
            <person name="Antonio M."/>
            <person name="Oren A."/>
            <person name="Chaudhuri R.R."/>
            <person name="La Ragione R."/>
            <person name="Hildebrand F."/>
            <person name="Pallen M.J."/>
        </authorList>
    </citation>
    <scope>NUCLEOTIDE SEQUENCE</scope>
    <source>
        <strain evidence="1">CHK188-20938</strain>
    </source>
</reference>
<dbReference type="Proteomes" id="UP000824169">
    <property type="component" value="Unassembled WGS sequence"/>
</dbReference>
<comment type="caution">
    <text evidence="1">The sequence shown here is derived from an EMBL/GenBank/DDBJ whole genome shotgun (WGS) entry which is preliminary data.</text>
</comment>
<name>A0A9D1P126_9FIRM</name>
<evidence type="ECO:0000313" key="1">
    <source>
        <dbReference type="EMBL" id="HIV24367.1"/>
    </source>
</evidence>
<dbReference type="AlphaFoldDB" id="A0A9D1P126"/>
<dbReference type="InterPro" id="IPR043721">
    <property type="entry name" value="DUF5662"/>
</dbReference>